<dbReference type="InterPro" id="IPR042268">
    <property type="entry name" value="BamC_C"/>
</dbReference>
<dbReference type="EMBL" id="JBAKFF010000001">
    <property type="protein sequence ID" value="MEX0431001.1"/>
    <property type="molecule type" value="Genomic_DNA"/>
</dbReference>
<feature type="compositionally biased region" description="Polar residues" evidence="1">
    <location>
        <begin position="44"/>
        <end position="54"/>
    </location>
</feature>
<gene>
    <name evidence="3" type="ORF">V6X30_06280</name>
</gene>
<evidence type="ECO:0000313" key="4">
    <source>
        <dbReference type="Proteomes" id="UP001556637"/>
    </source>
</evidence>
<feature type="signal peptide" evidence="2">
    <location>
        <begin position="1"/>
        <end position="19"/>
    </location>
</feature>
<comment type="caution">
    <text evidence="3">The sequence shown here is derived from an EMBL/GenBank/DDBJ whole genome shotgun (WGS) entry which is preliminary data.</text>
</comment>
<evidence type="ECO:0000256" key="1">
    <source>
        <dbReference type="SAM" id="MobiDB-lite"/>
    </source>
</evidence>
<dbReference type="PROSITE" id="PS51257">
    <property type="entry name" value="PROKAR_LIPOPROTEIN"/>
    <property type="match status" value="1"/>
</dbReference>
<dbReference type="Gene3D" id="3.30.310.170">
    <property type="entry name" value="Outer membrane protein assembly factor BamC"/>
    <property type="match status" value="1"/>
</dbReference>
<proteinExistence type="predicted"/>
<evidence type="ECO:0000313" key="3">
    <source>
        <dbReference type="EMBL" id="MEX0431001.1"/>
    </source>
</evidence>
<keyword evidence="4" id="KW-1185">Reference proteome</keyword>
<organism evidence="3 4">
    <name type="scientific">Spiribacter insolitus</name>
    <dbReference type="NCBI Taxonomy" id="3122417"/>
    <lineage>
        <taxon>Bacteria</taxon>
        <taxon>Pseudomonadati</taxon>
        <taxon>Pseudomonadota</taxon>
        <taxon>Gammaproteobacteria</taxon>
        <taxon>Chromatiales</taxon>
        <taxon>Ectothiorhodospiraceae</taxon>
        <taxon>Spiribacter</taxon>
    </lineage>
</organism>
<evidence type="ECO:0000256" key="2">
    <source>
        <dbReference type="SAM" id="SignalP"/>
    </source>
</evidence>
<dbReference type="RefSeq" id="WP_367983772.1">
    <property type="nucleotide sequence ID" value="NZ_JBAKFF010000001.1"/>
</dbReference>
<evidence type="ECO:0008006" key="5">
    <source>
        <dbReference type="Google" id="ProtNLM"/>
    </source>
</evidence>
<feature type="chain" id="PRO_5047065624" description="Outer membrane protein assembly factor BamC" evidence="2">
    <location>
        <begin position="20"/>
        <end position="203"/>
    </location>
</feature>
<reference evidence="3 4" key="1">
    <citation type="submission" date="2024-02" db="EMBL/GenBank/DDBJ databases">
        <title>New especies of Spiribacter isolated from saline water.</title>
        <authorList>
            <person name="Leon M.J."/>
            <person name="De La Haba R."/>
            <person name="Sanchez-Porro C."/>
            <person name="Ventosa A."/>
        </authorList>
    </citation>
    <scope>NUCLEOTIDE SEQUENCE [LARGE SCALE GENOMIC DNA]</scope>
    <source>
        <strain evidence="4">ag22IC4-189</strain>
    </source>
</reference>
<protein>
    <recommendedName>
        <fullName evidence="5">Outer membrane protein assembly factor BamC</fullName>
    </recommendedName>
</protein>
<feature type="region of interest" description="Disordered" evidence="1">
    <location>
        <begin position="35"/>
        <end position="63"/>
    </location>
</feature>
<accession>A0ABV3T731</accession>
<sequence>MRHLAVMTLAALLAGCSWIGGEPTESERLAERLAQPPDVLSDAQVRSSSDRSGTATGADGGDVEVVGAAVETDPESALAYVDGRPVLDLGLPLEAGWAIVGRALDRSGFELVSSERSEYIHLIRYDSAIVDDESARGDGGGDGFLGSLAFWQDDSQPVPRDYRIAVVERGKGTRVSVQTLEGEPAPTGPSRQVLAVLAEQLKP</sequence>
<dbReference type="Proteomes" id="UP001556637">
    <property type="component" value="Unassembled WGS sequence"/>
</dbReference>
<keyword evidence="2" id="KW-0732">Signal</keyword>
<name>A0ABV3T731_9GAMM</name>